<evidence type="ECO:0000313" key="1">
    <source>
        <dbReference type="EMBL" id="EGW21938.1"/>
    </source>
</evidence>
<dbReference type="STRING" id="697282.Mettu_0731"/>
<organism evidence="1 2">
    <name type="scientific">Methylobacter tundripaludum (strain ATCC BAA-1195 / DSM 17260 / SV96)</name>
    <dbReference type="NCBI Taxonomy" id="697282"/>
    <lineage>
        <taxon>Bacteria</taxon>
        <taxon>Pseudomonadati</taxon>
        <taxon>Pseudomonadota</taxon>
        <taxon>Gammaproteobacteria</taxon>
        <taxon>Methylococcales</taxon>
        <taxon>Methylococcaceae</taxon>
        <taxon>Methylobacter</taxon>
    </lineage>
</organism>
<dbReference type="AlphaFoldDB" id="G3IWJ9"/>
<proteinExistence type="predicted"/>
<evidence type="ECO:0000313" key="2">
    <source>
        <dbReference type="Proteomes" id="UP000004664"/>
    </source>
</evidence>
<accession>G3IWJ9</accession>
<name>G3IWJ9_METTV</name>
<dbReference type="Proteomes" id="UP000004664">
    <property type="component" value="Unassembled WGS sequence"/>
</dbReference>
<dbReference type="HOGENOM" id="CLU_3137553_0_0_6"/>
<sequence precursor="true">MPALLRSLLGFIVLVATIGLATCQSMVQTEPSSSAYPAEAFSSSGRSQAE</sequence>
<keyword evidence="2" id="KW-1185">Reference proteome</keyword>
<protein>
    <submittedName>
        <fullName evidence="1">Uncharacterized protein</fullName>
    </submittedName>
</protein>
<dbReference type="eggNOG" id="ENOG5031N41">
    <property type="taxonomic scope" value="Bacteria"/>
</dbReference>
<dbReference type="RefSeq" id="WP_006889913.1">
    <property type="nucleotide sequence ID" value="NZ_JH109152.1"/>
</dbReference>
<dbReference type="EMBL" id="JH109152">
    <property type="protein sequence ID" value="EGW21938.1"/>
    <property type="molecule type" value="Genomic_DNA"/>
</dbReference>
<gene>
    <name evidence="1" type="ORF">Mettu_0731</name>
</gene>
<reference evidence="1 2" key="1">
    <citation type="submission" date="2011-06" db="EMBL/GenBank/DDBJ databases">
        <title>Genomic sequence of Methylobacter tundripaludum SV96.</title>
        <authorList>
            <consortium name="US DOE Joint Genome Institute"/>
            <person name="Lucas S."/>
            <person name="Han J."/>
            <person name="Lapidus A."/>
            <person name="Cheng J.-F."/>
            <person name="Goodwin L."/>
            <person name="Pitluck S."/>
            <person name="Held B."/>
            <person name="Detter J.C."/>
            <person name="Han C."/>
            <person name="Tapia R."/>
            <person name="Land M."/>
            <person name="Hauser L."/>
            <person name="Kyrpides N."/>
            <person name="Ivanova N."/>
            <person name="Ovchinnikova G."/>
            <person name="Pagani I."/>
            <person name="Klotz M.G."/>
            <person name="Dispirito A.A."/>
            <person name="Murrell J.C."/>
            <person name="Dunfield P."/>
            <person name="Kalyuzhnaya M.G."/>
            <person name="Svenning M."/>
            <person name="Trotsenko Y.A."/>
            <person name="Stein L.Y."/>
            <person name="Woyke T."/>
        </authorList>
    </citation>
    <scope>NUCLEOTIDE SEQUENCE [LARGE SCALE GENOMIC DNA]</scope>
    <source>
        <strain evidence="2">ATCC BAA-1195 / DSM 17260 / SV96</strain>
    </source>
</reference>